<dbReference type="InterPro" id="IPR036652">
    <property type="entry name" value="YjeF_N_dom_sf"/>
</dbReference>
<dbReference type="SUPFAM" id="SSF53613">
    <property type="entry name" value="Ribokinase-like"/>
    <property type="match status" value="1"/>
</dbReference>
<protein>
    <recommendedName>
        <fullName evidence="19">Bifunctional NAD(P)H-hydrate repair enzyme</fullName>
    </recommendedName>
    <alternativeName>
        <fullName evidence="19">Nicotinamide nucleotide repair protein</fullName>
    </alternativeName>
    <domain>
        <recommendedName>
            <fullName evidence="19">ADP-dependent (S)-NAD(P)H-hydrate dehydratase</fullName>
            <ecNumber evidence="19">4.2.1.136</ecNumber>
        </recommendedName>
        <alternativeName>
            <fullName evidence="19">ADP-dependent NAD(P)HX dehydratase</fullName>
        </alternativeName>
    </domain>
    <domain>
        <recommendedName>
            <fullName evidence="19">NAD(P)H-hydrate epimerase</fullName>
            <ecNumber evidence="19">5.1.99.6</ecNumber>
        </recommendedName>
    </domain>
</protein>
<feature type="binding site" evidence="17">
    <location>
        <position position="382"/>
    </location>
    <ligand>
        <name>(6S)-NADPHX</name>
        <dbReference type="ChEBI" id="CHEBI:64076"/>
    </ligand>
</feature>
<feature type="binding site" evidence="18">
    <location>
        <begin position="131"/>
        <end position="137"/>
    </location>
    <ligand>
        <name>(6S)-NADPHX</name>
        <dbReference type="ChEBI" id="CHEBI:64076"/>
    </ligand>
</feature>
<comment type="similarity">
    <text evidence="4 19">In the C-terminal section; belongs to the NnrD/CARKD family.</text>
</comment>
<dbReference type="GO" id="GO:0046496">
    <property type="term" value="P:nicotinamide nucleotide metabolic process"/>
    <property type="evidence" value="ECO:0007669"/>
    <property type="project" value="UniProtKB-UniRule"/>
</dbReference>
<comment type="catalytic activity">
    <reaction evidence="2 18 19">
        <text>(6R)-NADPHX = (6S)-NADPHX</text>
        <dbReference type="Rhea" id="RHEA:32227"/>
        <dbReference type="ChEBI" id="CHEBI:64076"/>
        <dbReference type="ChEBI" id="CHEBI:64077"/>
        <dbReference type="EC" id="5.1.99.6"/>
    </reaction>
</comment>
<dbReference type="CDD" id="cd01171">
    <property type="entry name" value="YXKO-related"/>
    <property type="match status" value="1"/>
</dbReference>
<feature type="binding site" evidence="18">
    <location>
        <position position="63"/>
    </location>
    <ligand>
        <name>K(+)</name>
        <dbReference type="ChEBI" id="CHEBI:29103"/>
    </ligand>
</feature>
<evidence type="ECO:0000256" key="6">
    <source>
        <dbReference type="ARBA" id="ARBA00022741"/>
    </source>
</evidence>
<dbReference type="eggNOG" id="COG0063">
    <property type="taxonomic scope" value="Bacteria"/>
</dbReference>
<keyword evidence="9 18" id="KW-0630">Potassium</keyword>
<dbReference type="GO" id="GO:0052855">
    <property type="term" value="F:ADP-dependent NAD(P)H-hydrate dehydratase activity"/>
    <property type="evidence" value="ECO:0007669"/>
    <property type="project" value="UniProtKB-UniRule"/>
</dbReference>
<dbReference type="Gene3D" id="3.40.1190.20">
    <property type="match status" value="1"/>
</dbReference>
<dbReference type="Proteomes" id="UP000029628">
    <property type="component" value="Unassembled WGS sequence"/>
</dbReference>
<evidence type="ECO:0000313" key="22">
    <source>
        <dbReference type="EMBL" id="KGF47707.1"/>
    </source>
</evidence>
<comment type="similarity">
    <text evidence="3 19">In the N-terminal section; belongs to the NnrE/AIBP family.</text>
</comment>
<dbReference type="PANTHER" id="PTHR12592:SF0">
    <property type="entry name" value="ATP-DEPENDENT (S)-NAD(P)H-HYDRATE DEHYDRATASE"/>
    <property type="match status" value="1"/>
</dbReference>
<dbReference type="GO" id="GO:0005524">
    <property type="term" value="F:ATP binding"/>
    <property type="evidence" value="ECO:0007669"/>
    <property type="project" value="UniProtKB-UniRule"/>
</dbReference>
<evidence type="ECO:0000256" key="2">
    <source>
        <dbReference type="ARBA" id="ARBA00000909"/>
    </source>
</evidence>
<dbReference type="NCBIfam" id="TIGR00197">
    <property type="entry name" value="yjeF_nterm"/>
    <property type="match status" value="1"/>
</dbReference>
<dbReference type="Gene3D" id="3.40.50.10260">
    <property type="entry name" value="YjeF N-terminal domain"/>
    <property type="match status" value="1"/>
</dbReference>
<dbReference type="InterPro" id="IPR017953">
    <property type="entry name" value="Carbohydrate_kinase_pred_CS"/>
</dbReference>
<name>A0A096BY96_9FIRM</name>
<comment type="cofactor">
    <cofactor evidence="17">
        <name>Mg(2+)</name>
        <dbReference type="ChEBI" id="CHEBI:18420"/>
    </cofactor>
</comment>
<dbReference type="Pfam" id="PF03853">
    <property type="entry name" value="YjeF_N"/>
    <property type="match status" value="1"/>
</dbReference>
<keyword evidence="8 17" id="KW-0521">NADP</keyword>
<dbReference type="Pfam" id="PF01256">
    <property type="entry name" value="Carb_kinase"/>
    <property type="match status" value="1"/>
</dbReference>
<dbReference type="EC" id="4.2.1.136" evidence="19"/>
<evidence type="ECO:0000256" key="3">
    <source>
        <dbReference type="ARBA" id="ARBA00006001"/>
    </source>
</evidence>
<feature type="binding site" evidence="17">
    <location>
        <begin position="419"/>
        <end position="423"/>
    </location>
    <ligand>
        <name>AMP</name>
        <dbReference type="ChEBI" id="CHEBI:456215"/>
    </ligand>
</feature>
<evidence type="ECO:0000256" key="17">
    <source>
        <dbReference type="HAMAP-Rule" id="MF_01965"/>
    </source>
</evidence>
<feature type="binding site" evidence="18">
    <location>
        <position position="165"/>
    </location>
    <ligand>
        <name>(6S)-NADPHX</name>
        <dbReference type="ChEBI" id="CHEBI:64076"/>
    </ligand>
</feature>
<dbReference type="SUPFAM" id="SSF64153">
    <property type="entry name" value="YjeF N-terminal domain-like"/>
    <property type="match status" value="1"/>
</dbReference>
<dbReference type="InterPro" id="IPR030677">
    <property type="entry name" value="Nnr"/>
</dbReference>
<keyword evidence="13" id="KW-0511">Multifunctional enzyme</keyword>
<feature type="binding site" evidence="17">
    <location>
        <position position="449"/>
    </location>
    <ligand>
        <name>(6S)-NADPHX</name>
        <dbReference type="ChEBI" id="CHEBI:64076"/>
    </ligand>
</feature>
<feature type="domain" description="YjeF N-terminal" evidence="21">
    <location>
        <begin position="4"/>
        <end position="222"/>
    </location>
</feature>
<evidence type="ECO:0000256" key="13">
    <source>
        <dbReference type="ARBA" id="ARBA00023268"/>
    </source>
</evidence>
<evidence type="ECO:0000256" key="12">
    <source>
        <dbReference type="ARBA" id="ARBA00023239"/>
    </source>
</evidence>
<evidence type="ECO:0000256" key="4">
    <source>
        <dbReference type="ARBA" id="ARBA00009524"/>
    </source>
</evidence>
<accession>A0A096BY96</accession>
<feature type="binding site" evidence="18">
    <location>
        <begin position="62"/>
        <end position="66"/>
    </location>
    <ligand>
        <name>(6S)-NADPHX</name>
        <dbReference type="ChEBI" id="CHEBI:64076"/>
    </ligand>
</feature>
<dbReference type="GO" id="GO:0046872">
    <property type="term" value="F:metal ion binding"/>
    <property type="evidence" value="ECO:0007669"/>
    <property type="project" value="UniProtKB-UniRule"/>
</dbReference>
<evidence type="ECO:0000256" key="7">
    <source>
        <dbReference type="ARBA" id="ARBA00022840"/>
    </source>
</evidence>
<dbReference type="HAMAP" id="MF_01965">
    <property type="entry name" value="NADHX_dehydratase"/>
    <property type="match status" value="1"/>
</dbReference>
<evidence type="ECO:0000256" key="11">
    <source>
        <dbReference type="ARBA" id="ARBA00023235"/>
    </source>
</evidence>
<evidence type="ECO:0000256" key="19">
    <source>
        <dbReference type="PIRNR" id="PIRNR017184"/>
    </source>
</evidence>
<evidence type="ECO:0000259" key="20">
    <source>
        <dbReference type="PROSITE" id="PS51383"/>
    </source>
</evidence>
<evidence type="ECO:0000313" key="23">
    <source>
        <dbReference type="Proteomes" id="UP000029628"/>
    </source>
</evidence>
<dbReference type="InterPro" id="IPR000631">
    <property type="entry name" value="CARKD"/>
</dbReference>
<dbReference type="EMBL" id="JRNT01000007">
    <property type="protein sequence ID" value="KGF47707.1"/>
    <property type="molecule type" value="Genomic_DNA"/>
</dbReference>
<evidence type="ECO:0000256" key="15">
    <source>
        <dbReference type="ARBA" id="ARBA00048238"/>
    </source>
</evidence>
<dbReference type="RefSeq" id="WP_038151726.1">
    <property type="nucleotide sequence ID" value="NZ_JRNT01000007.1"/>
</dbReference>
<comment type="cofactor">
    <cofactor evidence="18 19">
        <name>K(+)</name>
        <dbReference type="ChEBI" id="CHEBI:29103"/>
    </cofactor>
    <text evidence="18 19">Binds 1 potassium ion per subunit.</text>
</comment>
<comment type="catalytic activity">
    <reaction evidence="15 17 19">
        <text>(6S)-NADHX + ADP = AMP + phosphate + NADH + H(+)</text>
        <dbReference type="Rhea" id="RHEA:32223"/>
        <dbReference type="ChEBI" id="CHEBI:15378"/>
        <dbReference type="ChEBI" id="CHEBI:43474"/>
        <dbReference type="ChEBI" id="CHEBI:57945"/>
        <dbReference type="ChEBI" id="CHEBI:64074"/>
        <dbReference type="ChEBI" id="CHEBI:456215"/>
        <dbReference type="ChEBI" id="CHEBI:456216"/>
        <dbReference type="EC" id="4.2.1.136"/>
    </reaction>
</comment>
<keyword evidence="11 18" id="KW-0413">Isomerase</keyword>
<feature type="binding site" evidence="17">
    <location>
        <position position="328"/>
    </location>
    <ligand>
        <name>(6S)-NADPHX</name>
        <dbReference type="ChEBI" id="CHEBI:64076"/>
    </ligand>
</feature>
<evidence type="ECO:0000256" key="1">
    <source>
        <dbReference type="ARBA" id="ARBA00000013"/>
    </source>
</evidence>
<comment type="function">
    <text evidence="14 19">Bifunctional enzyme that catalyzes the epimerization of the S- and R-forms of NAD(P)HX and the dehydration of the S-form of NAD(P)HX at the expense of ADP, which is converted to AMP. This allows the repair of both epimers of NAD(P)HX, a damaged form of NAD(P)H that is a result of enzymatic or heat-dependent hydration.</text>
</comment>
<dbReference type="PROSITE" id="PS51383">
    <property type="entry name" value="YJEF_C_3"/>
    <property type="match status" value="1"/>
</dbReference>
<evidence type="ECO:0000259" key="21">
    <source>
        <dbReference type="PROSITE" id="PS51385"/>
    </source>
</evidence>
<keyword evidence="23" id="KW-1185">Reference proteome</keyword>
<evidence type="ECO:0000256" key="14">
    <source>
        <dbReference type="ARBA" id="ARBA00025153"/>
    </source>
</evidence>
<comment type="function">
    <text evidence="18">Catalyzes the epimerization of the S- and R-forms of NAD(P)HX, a damaged form of NAD(P)H that is a result of enzymatic or heat-dependent hydration. This is a prerequisite for the S-specific NAD(P)H-hydrate dehydratase to allow the repair of both epimers of NAD(P)HX.</text>
</comment>
<evidence type="ECO:0000256" key="16">
    <source>
        <dbReference type="ARBA" id="ARBA00049209"/>
    </source>
</evidence>
<dbReference type="PANTHER" id="PTHR12592">
    <property type="entry name" value="ATP-DEPENDENT (S)-NAD(P)H-HYDRATE DEHYDRATASE FAMILY MEMBER"/>
    <property type="match status" value="1"/>
</dbReference>
<keyword evidence="10 17" id="KW-0520">NAD</keyword>
<feature type="domain" description="YjeF C-terminal" evidence="20">
    <location>
        <begin position="231"/>
        <end position="507"/>
    </location>
</feature>
<reference evidence="22 23" key="1">
    <citation type="submission" date="2014-07" db="EMBL/GenBank/DDBJ databases">
        <authorList>
            <person name="McCorrison J."/>
            <person name="Sanka R."/>
            <person name="Torralba M."/>
            <person name="Gillis M."/>
            <person name="Haft D.H."/>
            <person name="Methe B."/>
            <person name="Sutton G."/>
            <person name="Nelson K.E."/>
        </authorList>
    </citation>
    <scope>NUCLEOTIDE SEQUENCE [LARGE SCALE GENOMIC DNA]</scope>
    <source>
        <strain evidence="22 23">DNF00314</strain>
    </source>
</reference>
<evidence type="ECO:0000256" key="8">
    <source>
        <dbReference type="ARBA" id="ARBA00022857"/>
    </source>
</evidence>
<keyword evidence="6 17" id="KW-0547">Nucleotide-binding</keyword>
<evidence type="ECO:0000256" key="9">
    <source>
        <dbReference type="ARBA" id="ARBA00022958"/>
    </source>
</evidence>
<dbReference type="InterPro" id="IPR004443">
    <property type="entry name" value="YjeF_N_dom"/>
</dbReference>
<keyword evidence="7 17" id="KW-0067">ATP-binding</keyword>
<gene>
    <name evidence="17" type="primary">nnrD</name>
    <name evidence="18" type="synonym">nnrE</name>
    <name evidence="22" type="ORF">HMPREF0872_03090</name>
</gene>
<dbReference type="PROSITE" id="PS01050">
    <property type="entry name" value="YJEF_C_2"/>
    <property type="match status" value="1"/>
</dbReference>
<comment type="catalytic activity">
    <reaction evidence="16 17 19">
        <text>(6S)-NADPHX + ADP = AMP + phosphate + NADPH + H(+)</text>
        <dbReference type="Rhea" id="RHEA:32235"/>
        <dbReference type="ChEBI" id="CHEBI:15378"/>
        <dbReference type="ChEBI" id="CHEBI:43474"/>
        <dbReference type="ChEBI" id="CHEBI:57783"/>
        <dbReference type="ChEBI" id="CHEBI:64076"/>
        <dbReference type="ChEBI" id="CHEBI:456215"/>
        <dbReference type="ChEBI" id="CHEBI:456216"/>
        <dbReference type="EC" id="4.2.1.136"/>
    </reaction>
</comment>
<dbReference type="InterPro" id="IPR029056">
    <property type="entry name" value="Ribokinase-like"/>
</dbReference>
<sequence length="509" mass="54875">MRILSKKETNYIDEQIPLRTGLPLALVMENVGRGIAEEIINSINSTNNKSASHVVFICGTGNNGADGLVAARQLLEYKIPSYVFIHGDILKGTDLFRTQYTACQSLDIKFVNSMKDIPWHSVGIVLEGLIGTGLTSDLRDPTQQLLEELHHWLTEYNIENLWAIDIPAGVQTNSGQVSKGTLTYTKTITFGASKLGMHLYPGTSYCGEISIKPLGVPWESINMGPHVHTLDKDLVCKLSPIRPSNAHKGVNGHAHIIGGSKSMIGAPIMAAEACVYTGAGKTTLHVPTDCILPVQCKIMPETMVQSFETNADLLLSLTDCTAMAIGPGLGRSKEAESLLTSLVSSFEGPLVIDADGLYALHELRATKQYFIDRNRSVIMTPHIGEFAHLTGQSIPYIQSHYVDMAREFSMAYNVTLVLKGIPSIIALPSGNIYINTLGNSGMGTGGMGDTLTGIIVSLLAQGMNEDTAAILGVYLHSASADFLHHTKPIGYTPSDVGKGIGYILKQLQV</sequence>
<dbReference type="GO" id="GO:0110051">
    <property type="term" value="P:metabolite repair"/>
    <property type="evidence" value="ECO:0007669"/>
    <property type="project" value="TreeGrafter"/>
</dbReference>
<comment type="caution">
    <text evidence="18">Lacks conserved residue(s) required for the propagation of feature annotation.</text>
</comment>
<keyword evidence="5 18" id="KW-0479">Metal-binding</keyword>
<comment type="similarity">
    <text evidence="17">Belongs to the NnrD/CARKD family.</text>
</comment>
<evidence type="ECO:0000256" key="18">
    <source>
        <dbReference type="HAMAP-Rule" id="MF_01966"/>
    </source>
</evidence>
<feature type="binding site" evidence="17">
    <location>
        <position position="266"/>
    </location>
    <ligand>
        <name>(6S)-NADPHX</name>
        <dbReference type="ChEBI" id="CHEBI:64076"/>
    </ligand>
</feature>
<dbReference type="GO" id="GO:0052856">
    <property type="term" value="F:NAD(P)HX epimerase activity"/>
    <property type="evidence" value="ECO:0007669"/>
    <property type="project" value="UniProtKB-UniRule"/>
</dbReference>
<proteinExistence type="inferred from homology"/>
<keyword evidence="12 17" id="KW-0456">Lyase</keyword>
<dbReference type="eggNOG" id="COG0062">
    <property type="taxonomic scope" value="Bacteria"/>
</dbReference>
<comment type="caution">
    <text evidence="22">The sequence shown here is derived from an EMBL/GenBank/DDBJ whole genome shotgun (WGS) entry which is preliminary data.</text>
</comment>
<dbReference type="AlphaFoldDB" id="A0A096BY96"/>
<comment type="catalytic activity">
    <reaction evidence="1 18 19">
        <text>(6R)-NADHX = (6S)-NADHX</text>
        <dbReference type="Rhea" id="RHEA:32215"/>
        <dbReference type="ChEBI" id="CHEBI:64074"/>
        <dbReference type="ChEBI" id="CHEBI:64075"/>
        <dbReference type="EC" id="5.1.99.6"/>
    </reaction>
</comment>
<dbReference type="EC" id="5.1.99.6" evidence="19"/>
<comment type="function">
    <text evidence="17">Catalyzes the dehydration of the S-form of NAD(P)HX at the expense of ADP, which is converted to AMP. Together with NAD(P)HX epimerase, which catalyzes the epimerization of the S- and R-forms, the enzyme allows the repair of both epimers of NAD(P)HX, a damaged form of NAD(P)H that is a result of enzymatic or heat-dependent hydration.</text>
</comment>
<feature type="binding site" evidence="17">
    <location>
        <position position="448"/>
    </location>
    <ligand>
        <name>AMP</name>
        <dbReference type="ChEBI" id="CHEBI:456215"/>
    </ligand>
</feature>
<dbReference type="HAMAP" id="MF_01966">
    <property type="entry name" value="NADHX_epimerase"/>
    <property type="match status" value="1"/>
</dbReference>
<comment type="similarity">
    <text evidence="18">Belongs to the NnrE/AIBP family.</text>
</comment>
<dbReference type="PROSITE" id="PS51385">
    <property type="entry name" value="YJEF_N"/>
    <property type="match status" value="1"/>
</dbReference>
<comment type="subunit">
    <text evidence="17">Homotetramer.</text>
</comment>
<dbReference type="NCBIfam" id="TIGR00196">
    <property type="entry name" value="yjeF_cterm"/>
    <property type="match status" value="1"/>
</dbReference>
<evidence type="ECO:0000256" key="10">
    <source>
        <dbReference type="ARBA" id="ARBA00023027"/>
    </source>
</evidence>
<dbReference type="PIRSF" id="PIRSF017184">
    <property type="entry name" value="Nnr"/>
    <property type="match status" value="1"/>
</dbReference>
<evidence type="ECO:0000256" key="5">
    <source>
        <dbReference type="ARBA" id="ARBA00022723"/>
    </source>
</evidence>
<organism evidence="22 23">
    <name type="scientific">Veillonella montpellierensis DNF00314</name>
    <dbReference type="NCBI Taxonomy" id="1401067"/>
    <lineage>
        <taxon>Bacteria</taxon>
        <taxon>Bacillati</taxon>
        <taxon>Bacillota</taxon>
        <taxon>Negativicutes</taxon>
        <taxon>Veillonellales</taxon>
        <taxon>Veillonellaceae</taxon>
        <taxon>Veillonella</taxon>
    </lineage>
</organism>